<name>A0A075WU78_9BACT</name>
<evidence type="ECO:0000313" key="8">
    <source>
        <dbReference type="Proteomes" id="UP000028481"/>
    </source>
</evidence>
<evidence type="ECO:0000256" key="2">
    <source>
        <dbReference type="ARBA" id="ARBA00005336"/>
    </source>
</evidence>
<reference evidence="7 8" key="1">
    <citation type="journal article" date="2015" name="Genome Announc.">
        <title>Genome Sequence of a Sulfate-Reducing Thermophilic Bacterium, Thermodesulfobacterium commune DSM 2178T (Phylum Thermodesulfobacteria).</title>
        <authorList>
            <person name="Bhatnagar S."/>
            <person name="Badger J.H."/>
            <person name="Madupu R."/>
            <person name="Khouri H.M."/>
            <person name="O'Connor E.M."/>
            <person name="Robb F.T."/>
            <person name="Ward N.L."/>
            <person name="Eisen J.A."/>
        </authorList>
    </citation>
    <scope>NUCLEOTIDE SEQUENCE [LARGE SCALE GENOMIC DNA]</scope>
    <source>
        <strain evidence="7 8">DSM 2178</strain>
    </source>
</reference>
<dbReference type="EC" id="3.2.1.52" evidence="3"/>
<dbReference type="PANTHER" id="PTHR30480">
    <property type="entry name" value="BETA-HEXOSAMINIDASE-RELATED"/>
    <property type="match status" value="1"/>
</dbReference>
<dbReference type="RefSeq" id="WP_038061501.1">
    <property type="nucleotide sequence ID" value="NZ_CP008796.1"/>
</dbReference>
<feature type="domain" description="Glycoside hydrolase family 3 N-terminal" evidence="6">
    <location>
        <begin position="17"/>
        <end position="275"/>
    </location>
</feature>
<protein>
    <recommendedName>
        <fullName evidence="3">beta-N-acetylhexosaminidase</fullName>
        <ecNumber evidence="3">3.2.1.52</ecNumber>
    </recommendedName>
</protein>
<sequence>MFKTIGQVFLVKPGSLSAEEKELYRDLQFTNFIFFKEHFQEDFPEFLDRLKASVDSFNFLAIDQEGGRVCRIPGEFPSPLEISLNYQKNKDLSLVKKWAQSLAKTVVEKGLNLNLAPVVDLAGEEAPEFLRSRTLGNDPELVKFLGEIFISEHKKQGCFCCVKHFPGLDEVTIDPHKDLPEKEKINSSSLEVFRFFAEKGVPFFMTTHLIVKSLDVLPATFSLKVIKLLRDNLGFKGCIITDDLNMGALGKWELSERIVLSLASGHNFLIFCGTFEELAYHLFEIKTEIEKSPTLRERLSESFYVLDRVKRWIYE</sequence>
<dbReference type="Pfam" id="PF00933">
    <property type="entry name" value="Glyco_hydro_3"/>
    <property type="match status" value="1"/>
</dbReference>
<dbReference type="KEGG" id="tcm:HL41_06800"/>
<evidence type="ECO:0000259" key="6">
    <source>
        <dbReference type="Pfam" id="PF00933"/>
    </source>
</evidence>
<evidence type="ECO:0000256" key="4">
    <source>
        <dbReference type="ARBA" id="ARBA00022801"/>
    </source>
</evidence>
<dbReference type="InterPro" id="IPR036962">
    <property type="entry name" value="Glyco_hydro_3_N_sf"/>
</dbReference>
<dbReference type="GO" id="GO:0009254">
    <property type="term" value="P:peptidoglycan turnover"/>
    <property type="evidence" value="ECO:0007669"/>
    <property type="project" value="TreeGrafter"/>
</dbReference>
<dbReference type="InterPro" id="IPR050226">
    <property type="entry name" value="NagZ_Beta-hexosaminidase"/>
</dbReference>
<dbReference type="eggNOG" id="COG1472">
    <property type="taxonomic scope" value="Bacteria"/>
</dbReference>
<evidence type="ECO:0000256" key="1">
    <source>
        <dbReference type="ARBA" id="ARBA00001231"/>
    </source>
</evidence>
<organism evidence="7 8">
    <name type="scientific">Thermodesulfobacterium commune DSM 2178</name>
    <dbReference type="NCBI Taxonomy" id="289377"/>
    <lineage>
        <taxon>Bacteria</taxon>
        <taxon>Pseudomonadati</taxon>
        <taxon>Thermodesulfobacteriota</taxon>
        <taxon>Thermodesulfobacteria</taxon>
        <taxon>Thermodesulfobacteriales</taxon>
        <taxon>Thermodesulfobacteriaceae</taxon>
        <taxon>Thermodesulfobacterium</taxon>
    </lineage>
</organism>
<dbReference type="InterPro" id="IPR001764">
    <property type="entry name" value="Glyco_hydro_3_N"/>
</dbReference>
<dbReference type="EMBL" id="CP008796">
    <property type="protein sequence ID" value="AIH04441.1"/>
    <property type="molecule type" value="Genomic_DNA"/>
</dbReference>
<dbReference type="AlphaFoldDB" id="A0A075WU78"/>
<keyword evidence="5" id="KW-0326">Glycosidase</keyword>
<evidence type="ECO:0000313" key="7">
    <source>
        <dbReference type="EMBL" id="AIH04441.1"/>
    </source>
</evidence>
<dbReference type="GO" id="GO:0005975">
    <property type="term" value="P:carbohydrate metabolic process"/>
    <property type="evidence" value="ECO:0007669"/>
    <property type="project" value="InterPro"/>
</dbReference>
<comment type="similarity">
    <text evidence="2">Belongs to the glycosyl hydrolase 3 family.</text>
</comment>
<dbReference type="Proteomes" id="UP000028481">
    <property type="component" value="Chromosome"/>
</dbReference>
<dbReference type="Gene3D" id="3.20.20.300">
    <property type="entry name" value="Glycoside hydrolase, family 3, N-terminal domain"/>
    <property type="match status" value="1"/>
</dbReference>
<keyword evidence="8" id="KW-1185">Reference proteome</keyword>
<dbReference type="STRING" id="289377.HL41_06800"/>
<dbReference type="PaxDb" id="289377-HL41_06800"/>
<evidence type="ECO:0000256" key="3">
    <source>
        <dbReference type="ARBA" id="ARBA00012663"/>
    </source>
</evidence>
<gene>
    <name evidence="7" type="ORF">HL41_06800</name>
</gene>
<comment type="catalytic activity">
    <reaction evidence="1">
        <text>Hydrolysis of terminal non-reducing N-acetyl-D-hexosamine residues in N-acetyl-beta-D-hexosaminides.</text>
        <dbReference type="EC" id="3.2.1.52"/>
    </reaction>
</comment>
<dbReference type="PANTHER" id="PTHR30480:SF13">
    <property type="entry name" value="BETA-HEXOSAMINIDASE"/>
    <property type="match status" value="1"/>
</dbReference>
<keyword evidence="4" id="KW-0378">Hydrolase</keyword>
<evidence type="ECO:0000256" key="5">
    <source>
        <dbReference type="ARBA" id="ARBA00023295"/>
    </source>
</evidence>
<dbReference type="OrthoDB" id="9781691at2"/>
<dbReference type="InterPro" id="IPR017853">
    <property type="entry name" value="GH"/>
</dbReference>
<dbReference type="HOGENOM" id="CLU_008392_0_1_0"/>
<dbReference type="SUPFAM" id="SSF51445">
    <property type="entry name" value="(Trans)glycosidases"/>
    <property type="match status" value="1"/>
</dbReference>
<dbReference type="GO" id="GO:0004563">
    <property type="term" value="F:beta-N-acetylhexosaminidase activity"/>
    <property type="evidence" value="ECO:0007669"/>
    <property type="project" value="UniProtKB-EC"/>
</dbReference>
<proteinExistence type="inferred from homology"/>
<accession>A0A075WU78</accession>